<proteinExistence type="predicted"/>
<dbReference type="Proteomes" id="UP000001068">
    <property type="component" value="Chromosome"/>
</dbReference>
<evidence type="ECO:0000313" key="3">
    <source>
        <dbReference type="Proteomes" id="UP000001068"/>
    </source>
</evidence>
<dbReference type="InterPro" id="IPR005908">
    <property type="entry name" value="G1P_thy_trans_l"/>
</dbReference>
<dbReference type="AlphaFoldDB" id="E8RAL0"/>
<dbReference type="eggNOG" id="arCOG00667">
    <property type="taxonomic scope" value="Archaea"/>
</dbReference>
<organism evidence="2 3">
    <name type="scientific">Desulfurococcus mucosus (strain ATCC 35584 / DSM 2162 / JCM 9187 / O7/1)</name>
    <dbReference type="NCBI Taxonomy" id="765177"/>
    <lineage>
        <taxon>Archaea</taxon>
        <taxon>Thermoproteota</taxon>
        <taxon>Thermoprotei</taxon>
        <taxon>Desulfurococcales</taxon>
        <taxon>Desulfurococcaceae</taxon>
        <taxon>Desulfurococcus</taxon>
    </lineage>
</organism>
<evidence type="ECO:0000259" key="1">
    <source>
        <dbReference type="Pfam" id="PF00483"/>
    </source>
</evidence>
<dbReference type="HOGENOM" id="CLU_029499_0_1_2"/>
<reference evidence="2 3" key="2">
    <citation type="journal article" date="2011" name="Stand. Genomic Sci.">
        <title>Complete genome sequence of Desulfurococcus mucosus type strain (O7/1).</title>
        <authorList>
            <person name="Wirth R."/>
            <person name="Chertkov O."/>
            <person name="Held B."/>
            <person name="Lapidus A."/>
            <person name="Nolan M."/>
            <person name="Lucas S."/>
            <person name="Hammon N."/>
            <person name="Deshpande S."/>
            <person name="Cheng J.F."/>
            <person name="Tapia R."/>
            <person name="Han C."/>
            <person name="Goodwin L."/>
            <person name="Pitluck S."/>
            <person name="Liolios K."/>
            <person name="Ioanna P."/>
            <person name="Ivanova N."/>
            <person name="Mavromatis K."/>
            <person name="Mikhailova N."/>
            <person name="Pati A."/>
            <person name="Chen A."/>
            <person name="Palaniappan K."/>
            <person name="Land M."/>
            <person name="Hauser L."/>
            <person name="Chang Y.J."/>
            <person name="Jeffries C.D."/>
            <person name="Bilek Y."/>
            <person name="Hader T."/>
            <person name="Rohde M."/>
            <person name="Spring S."/>
            <person name="Sikorski J."/>
            <person name="Goker M."/>
            <person name="Woyke T."/>
            <person name="Bristow J."/>
            <person name="Eisen J.A."/>
            <person name="Markowitz V."/>
            <person name="Hugenholtz P."/>
            <person name="Kyrpides N.C."/>
            <person name="Klenk H.P."/>
        </authorList>
    </citation>
    <scope>NUCLEOTIDE SEQUENCE [LARGE SCALE GENOMIC DNA]</scope>
    <source>
        <strain evidence="3">ATCC 35584 / DSM 2162 / JCM 9187 / O7/1</strain>
    </source>
</reference>
<dbReference type="PANTHER" id="PTHR42883">
    <property type="entry name" value="GLUCOSE-1-PHOSPHATE THYMIDYLTRANSFERASE"/>
    <property type="match status" value="1"/>
</dbReference>
<dbReference type="PANTHER" id="PTHR42883:SF2">
    <property type="entry name" value="THYMIDYLYLTRANSFERASE"/>
    <property type="match status" value="1"/>
</dbReference>
<sequence length="357" mass="39814">MTRIQGVIPVAGEGSRLRPLTFTIPKPLIPVLGKPLIVHSITRLLEAGVSKFTLIVGHLGYMFSETLGDGSPYGVSIRYVTQERRLGIAHAIYRAVENGVDNPFVVHLGDNIFEEGVSRFIREFAEGDYEVFIVLTRARDPTRFGCALIRDGRVVRLVEKPKEPPPGSYVVTGFYAFRDPDMVGKAFRDLKPSQRGEYEVTDLIQWFIDRGYNVGYAVTNGWWKDMGTPSDLLDLLYLLLDKVDARIEGDVVGEVKGRVIIEKDALVEGSVTGPAYIGRGVRISKDSSIEPYSSIEEATLVESGTISRSLLMNNVAVSLNRARLIDSILGRYTRVDVSRELHGDMRLLLSDYSYLRI</sequence>
<dbReference type="KEGG" id="dmu:Desmu_1148"/>
<dbReference type="Gene3D" id="2.160.10.10">
    <property type="entry name" value="Hexapeptide repeat proteins"/>
    <property type="match status" value="1"/>
</dbReference>
<name>E8RAL0_DESM0</name>
<dbReference type="Pfam" id="PF00483">
    <property type="entry name" value="NTP_transferase"/>
    <property type="match status" value="1"/>
</dbReference>
<dbReference type="InterPro" id="IPR005835">
    <property type="entry name" value="NTP_transferase_dom"/>
</dbReference>
<accession>E8RAL0</accession>
<dbReference type="NCBIfam" id="TIGR01208">
    <property type="entry name" value="rmlA_long"/>
    <property type="match status" value="1"/>
</dbReference>
<reference evidence="3" key="1">
    <citation type="submission" date="2010-11" db="EMBL/GenBank/DDBJ databases">
        <title>The complete genome of Desulfurococcus mucosus DSM 2162.</title>
        <authorList>
            <consortium name="US DOE Joint Genome Institute (JGI-PGF)"/>
            <person name="Lucas S."/>
            <person name="Copeland A."/>
            <person name="Lapidus A."/>
            <person name="Bruce D."/>
            <person name="Goodwin L."/>
            <person name="Pitluck S."/>
            <person name="Kyrpides N."/>
            <person name="Mavromatis K."/>
            <person name="Pagani I."/>
            <person name="Ivanova N."/>
            <person name="Ovchinnikova G."/>
            <person name="Chertkov O."/>
            <person name="Held B."/>
            <person name="Brettin T."/>
            <person name="Detter J.C."/>
            <person name="Tapia R."/>
            <person name="Han C."/>
            <person name="Land M."/>
            <person name="Hauser L."/>
            <person name="Markowitz V."/>
            <person name="Cheng J.-F."/>
            <person name="Hugenholtz P."/>
            <person name="Woyke T."/>
            <person name="Wu D."/>
            <person name="Wirth R."/>
            <person name="Bilek Y."/>
            <person name="Hader T."/>
            <person name="Klenk H.-P."/>
            <person name="Eisen J.A."/>
        </authorList>
    </citation>
    <scope>NUCLEOTIDE SEQUENCE [LARGE SCALE GENOMIC DNA]</scope>
    <source>
        <strain evidence="3">ATCC 35584 / DSM 2162 / JCM 9187 / O7/1</strain>
    </source>
</reference>
<dbReference type="GO" id="GO:0016740">
    <property type="term" value="F:transferase activity"/>
    <property type="evidence" value="ECO:0007669"/>
    <property type="project" value="UniProtKB-KW"/>
</dbReference>
<evidence type="ECO:0000313" key="2">
    <source>
        <dbReference type="EMBL" id="ADV65446.1"/>
    </source>
</evidence>
<dbReference type="SUPFAM" id="SSF53448">
    <property type="entry name" value="Nucleotide-diphospho-sugar transferases"/>
    <property type="match status" value="1"/>
</dbReference>
<keyword evidence="2" id="KW-0808">Transferase</keyword>
<dbReference type="CDD" id="cd04189">
    <property type="entry name" value="G1P_TT_long"/>
    <property type="match status" value="1"/>
</dbReference>
<dbReference type="STRING" id="765177.Desmu_1148"/>
<keyword evidence="3" id="KW-1185">Reference proteome</keyword>
<dbReference type="InterPro" id="IPR029044">
    <property type="entry name" value="Nucleotide-diphossugar_trans"/>
</dbReference>
<gene>
    <name evidence="2" type="ordered locus">Desmu_1148</name>
</gene>
<feature type="domain" description="Nucleotidyl transferase" evidence="1">
    <location>
        <begin position="6"/>
        <end position="237"/>
    </location>
</feature>
<dbReference type="EMBL" id="CP002363">
    <property type="protein sequence ID" value="ADV65446.1"/>
    <property type="molecule type" value="Genomic_DNA"/>
</dbReference>
<dbReference type="Gene3D" id="3.90.550.10">
    <property type="entry name" value="Spore Coat Polysaccharide Biosynthesis Protein SpsA, Chain A"/>
    <property type="match status" value="1"/>
</dbReference>
<protein>
    <submittedName>
        <fullName evidence="2">Glucose-1-phosphate thymidyltransferase</fullName>
    </submittedName>
</protein>